<dbReference type="InParanoid" id="F0ZGI2"/>
<dbReference type="InterPro" id="IPR038294">
    <property type="entry name" value="SLBP_RNA_bind_sf"/>
</dbReference>
<comment type="similarity">
    <text evidence="1">Belongs to the SLBP family.</text>
</comment>
<feature type="compositionally biased region" description="Polar residues" evidence="3">
    <location>
        <begin position="398"/>
        <end position="407"/>
    </location>
</feature>
<feature type="region of interest" description="Disordered" evidence="3">
    <location>
        <begin position="389"/>
        <end position="410"/>
    </location>
</feature>
<dbReference type="VEuPathDB" id="AmoebaDB:DICPUDRAFT_94190"/>
<dbReference type="STRING" id="5786.F0ZGI2"/>
<evidence type="ECO:0000256" key="3">
    <source>
        <dbReference type="SAM" id="MobiDB-lite"/>
    </source>
</evidence>
<dbReference type="FunCoup" id="F0ZGI2">
    <property type="interactions" value="324"/>
</dbReference>
<feature type="region of interest" description="Disordered" evidence="3">
    <location>
        <begin position="447"/>
        <end position="473"/>
    </location>
</feature>
<dbReference type="OMA" id="EPPFINQ"/>
<feature type="compositionally biased region" description="Basic and acidic residues" evidence="3">
    <location>
        <begin position="447"/>
        <end position="456"/>
    </location>
</feature>
<dbReference type="EMBL" id="GL871012">
    <property type="protein sequence ID" value="EGC36948.1"/>
    <property type="molecule type" value="Genomic_DNA"/>
</dbReference>
<evidence type="ECO:0000256" key="1">
    <source>
        <dbReference type="ARBA" id="ARBA00006151"/>
    </source>
</evidence>
<dbReference type="GO" id="GO:0005737">
    <property type="term" value="C:cytoplasm"/>
    <property type="evidence" value="ECO:0000318"/>
    <property type="project" value="GO_Central"/>
</dbReference>
<sequence length="473" mass="52237">MEPPFINQKTNRALLSNIKNATPLNPNASLKKNSVGVENISVNSSAKKANNNNVVKINNNSKNNILFTPSKGVSKARSSTANTAIVAQQEVFLDLTSIQNDLKRIGVDTTGGISPCASPLKDSVPISMIDLDTTAAITTITKESVESESSLVVPVGPSLDLVHTKTTSLENKVYDASFFMSLKSANTVRPKEIDIVENHQKEIVVSLPTTPFILNNSINSQRNSQQQQKTNIPIFSPQVSPFKIAYNLQQSSSQSPSKQIVTPKKNNGALSTTTTPASYYRDNNYSATKSNNYSATKKQNPIPFALNTTPVKANKIVTYTPQSNKKSATEESTIAVVDTEDTEESSVPSVETPKKLREIDPKRLAARQRQIDIGKMTAGYKNYIATVPKSKRKPTDPKTPNKNQVCSKRSWDGQVKKWRRLLHQYDPTPIPFNEEEIEKEMKLMELEQEQKDKETTDTSAINDDDQVVPAIEN</sequence>
<dbReference type="Gene3D" id="1.10.8.1120">
    <property type="entry name" value="Histone RNA hairpin-binding protein RNA-binding domain"/>
    <property type="match status" value="1"/>
</dbReference>
<dbReference type="KEGG" id="dpp:DICPUDRAFT_94190"/>
<dbReference type="eggNOG" id="KOG3934">
    <property type="taxonomic scope" value="Eukaryota"/>
</dbReference>
<dbReference type="PANTHER" id="PTHR17408:SF0">
    <property type="entry name" value="HISTONE RNA HAIRPIN-BINDING PROTEIN"/>
    <property type="match status" value="1"/>
</dbReference>
<dbReference type="GO" id="GO:0071207">
    <property type="term" value="F:histone pre-mRNA stem-loop binding"/>
    <property type="evidence" value="ECO:0000318"/>
    <property type="project" value="GO_Central"/>
</dbReference>
<gene>
    <name evidence="5" type="ORF">DICPUDRAFT_94190</name>
</gene>
<dbReference type="Pfam" id="PF15247">
    <property type="entry name" value="SLBP_RNA_bind"/>
    <property type="match status" value="1"/>
</dbReference>
<dbReference type="FunFam" id="1.10.8.1120:FF:000001">
    <property type="entry name" value="Histone RNA hairpin-binding protein-like"/>
    <property type="match status" value="1"/>
</dbReference>
<evidence type="ECO:0000313" key="6">
    <source>
        <dbReference type="Proteomes" id="UP000001064"/>
    </source>
</evidence>
<dbReference type="Proteomes" id="UP000001064">
    <property type="component" value="Unassembled WGS sequence"/>
</dbReference>
<dbReference type="InterPro" id="IPR029344">
    <property type="entry name" value="SLBP_RNA_bind"/>
</dbReference>
<reference evidence="6" key="1">
    <citation type="journal article" date="2011" name="Genome Biol.">
        <title>Comparative genomics of the social amoebae Dictyostelium discoideum and Dictyostelium purpureum.</title>
        <authorList>
            <consortium name="US DOE Joint Genome Institute (JGI-PGF)"/>
            <person name="Sucgang R."/>
            <person name="Kuo A."/>
            <person name="Tian X."/>
            <person name="Salerno W."/>
            <person name="Parikh A."/>
            <person name="Feasley C.L."/>
            <person name="Dalin E."/>
            <person name="Tu H."/>
            <person name="Huang E."/>
            <person name="Barry K."/>
            <person name="Lindquist E."/>
            <person name="Shapiro H."/>
            <person name="Bruce D."/>
            <person name="Schmutz J."/>
            <person name="Salamov A."/>
            <person name="Fey P."/>
            <person name="Gaudet P."/>
            <person name="Anjard C."/>
            <person name="Babu M.M."/>
            <person name="Basu S."/>
            <person name="Bushmanova Y."/>
            <person name="van der Wel H."/>
            <person name="Katoh-Kurasawa M."/>
            <person name="Dinh C."/>
            <person name="Coutinho P.M."/>
            <person name="Saito T."/>
            <person name="Elias M."/>
            <person name="Schaap P."/>
            <person name="Kay R.R."/>
            <person name="Henrissat B."/>
            <person name="Eichinger L."/>
            <person name="Rivero F."/>
            <person name="Putnam N.H."/>
            <person name="West C.M."/>
            <person name="Loomis W.F."/>
            <person name="Chisholm R.L."/>
            <person name="Shaulsky G."/>
            <person name="Strassmann J.E."/>
            <person name="Queller D.C."/>
            <person name="Kuspa A."/>
            <person name="Grigoriev I.V."/>
        </authorList>
    </citation>
    <scope>NUCLEOTIDE SEQUENCE [LARGE SCALE GENOMIC DNA]</scope>
    <source>
        <strain evidence="6">QSDP1</strain>
    </source>
</reference>
<feature type="region of interest" description="Disordered" evidence="3">
    <location>
        <begin position="251"/>
        <end position="283"/>
    </location>
</feature>
<dbReference type="AlphaFoldDB" id="F0ZGI2"/>
<dbReference type="PANTHER" id="PTHR17408">
    <property type="entry name" value="HISTONE RNA HAIRPIN-BINDING PROTEIN"/>
    <property type="match status" value="1"/>
</dbReference>
<dbReference type="GeneID" id="10503910"/>
<evidence type="ECO:0000259" key="4">
    <source>
        <dbReference type="Pfam" id="PF15247"/>
    </source>
</evidence>
<keyword evidence="6" id="KW-1185">Reference proteome</keyword>
<dbReference type="GO" id="GO:0071204">
    <property type="term" value="C:histone pre-mRNA 3'end processing complex"/>
    <property type="evidence" value="ECO:0000318"/>
    <property type="project" value="GO_Central"/>
</dbReference>
<keyword evidence="2" id="KW-0694">RNA-binding</keyword>
<dbReference type="GO" id="GO:0006398">
    <property type="term" value="P:mRNA 3'-end processing by stem-loop binding and cleavage"/>
    <property type="evidence" value="ECO:0000318"/>
    <property type="project" value="GO_Central"/>
</dbReference>
<organism evidence="5 6">
    <name type="scientific">Dictyostelium purpureum</name>
    <name type="common">Slime mold</name>
    <dbReference type="NCBI Taxonomy" id="5786"/>
    <lineage>
        <taxon>Eukaryota</taxon>
        <taxon>Amoebozoa</taxon>
        <taxon>Evosea</taxon>
        <taxon>Eumycetozoa</taxon>
        <taxon>Dictyostelia</taxon>
        <taxon>Dictyosteliales</taxon>
        <taxon>Dictyosteliaceae</taxon>
        <taxon>Dictyostelium</taxon>
    </lineage>
</organism>
<evidence type="ECO:0000256" key="2">
    <source>
        <dbReference type="ARBA" id="ARBA00022884"/>
    </source>
</evidence>
<dbReference type="RefSeq" id="XP_003286516.1">
    <property type="nucleotide sequence ID" value="XM_003286468.1"/>
</dbReference>
<proteinExistence type="inferred from homology"/>
<protein>
    <recommendedName>
        <fullName evidence="4">Histone RNA hairpin-binding protein RNA-binding domain-containing protein</fullName>
    </recommendedName>
</protein>
<feature type="compositionally biased region" description="Polar residues" evidence="3">
    <location>
        <begin position="264"/>
        <end position="283"/>
    </location>
</feature>
<accession>F0ZGI2</accession>
<dbReference type="GO" id="GO:0051028">
    <property type="term" value="P:mRNA transport"/>
    <property type="evidence" value="ECO:0000318"/>
    <property type="project" value="GO_Central"/>
</dbReference>
<feature type="domain" description="Histone RNA hairpin-binding protein RNA-binding" evidence="4">
    <location>
        <begin position="360"/>
        <end position="427"/>
    </location>
</feature>
<evidence type="ECO:0000313" key="5">
    <source>
        <dbReference type="EMBL" id="EGC36948.1"/>
    </source>
</evidence>
<dbReference type="OrthoDB" id="265795at2759"/>
<dbReference type="GO" id="GO:0003729">
    <property type="term" value="F:mRNA binding"/>
    <property type="evidence" value="ECO:0000318"/>
    <property type="project" value="GO_Central"/>
</dbReference>
<dbReference type="InterPro" id="IPR026502">
    <property type="entry name" value="SLBP1/SLBP2"/>
</dbReference>
<name>F0ZGI2_DICPU</name>